<reference evidence="2 3" key="1">
    <citation type="submission" date="2013-09" db="EMBL/GenBank/DDBJ databases">
        <title>High correlation between genotypes and phenotypes of environmental bacteria Comamonas testosteroni strains.</title>
        <authorList>
            <person name="Liu L."/>
            <person name="Zhu W."/>
            <person name="Xia X."/>
            <person name="Xu B."/>
            <person name="Luo M."/>
            <person name="Wang G."/>
        </authorList>
    </citation>
    <scope>NUCLEOTIDE SEQUENCE [LARGE SCALE GENOMIC DNA]</scope>
    <source>
        <strain evidence="2 3">JL14</strain>
    </source>
</reference>
<proteinExistence type="predicted"/>
<evidence type="ECO:0000313" key="2">
    <source>
        <dbReference type="EMBL" id="KGG87688.1"/>
    </source>
</evidence>
<organism evidence="2 3">
    <name type="scientific">Comamonas thiooxydans</name>
    <dbReference type="NCBI Taxonomy" id="363952"/>
    <lineage>
        <taxon>Bacteria</taxon>
        <taxon>Pseudomonadati</taxon>
        <taxon>Pseudomonadota</taxon>
        <taxon>Betaproteobacteria</taxon>
        <taxon>Burkholderiales</taxon>
        <taxon>Comamonadaceae</taxon>
        <taxon>Comamonas</taxon>
    </lineage>
</organism>
<dbReference type="EMBL" id="AWTN01000106">
    <property type="protein sequence ID" value="KGG87688.1"/>
    <property type="molecule type" value="Genomic_DNA"/>
</dbReference>
<dbReference type="Proteomes" id="UP000029567">
    <property type="component" value="Unassembled WGS sequence"/>
</dbReference>
<protein>
    <submittedName>
        <fullName evidence="2">Uncharacterized protein</fullName>
    </submittedName>
</protein>
<feature type="region of interest" description="Disordered" evidence="1">
    <location>
        <begin position="39"/>
        <end position="62"/>
    </location>
</feature>
<dbReference type="AlphaFoldDB" id="A0A0E3BBD9"/>
<gene>
    <name evidence="2" type="ORF">P245_19750</name>
</gene>
<sequence>MTRDEWINKYVESMIAGGSYYNELELRSIAEINCGATERTGLTDPNLWEDPSVITDEHLQSE</sequence>
<name>A0A0E3BBD9_9BURK</name>
<comment type="caution">
    <text evidence="2">The sequence shown here is derived from an EMBL/GenBank/DDBJ whole genome shotgun (WGS) entry which is preliminary data.</text>
</comment>
<accession>A0A0E3BBD9</accession>
<evidence type="ECO:0000256" key="1">
    <source>
        <dbReference type="SAM" id="MobiDB-lite"/>
    </source>
</evidence>
<dbReference type="RefSeq" id="WP_034381856.1">
    <property type="nucleotide sequence ID" value="NZ_AWTN01000106.1"/>
</dbReference>
<evidence type="ECO:0000313" key="3">
    <source>
        <dbReference type="Proteomes" id="UP000029567"/>
    </source>
</evidence>